<dbReference type="SUPFAM" id="SSF51735">
    <property type="entry name" value="NAD(P)-binding Rossmann-fold domains"/>
    <property type="match status" value="1"/>
</dbReference>
<reference evidence="5 6" key="1">
    <citation type="submission" date="2020-02" db="EMBL/GenBank/DDBJ databases">
        <title>Whole-genome analyses of novel actinobacteria.</title>
        <authorList>
            <person name="Sahin N."/>
            <person name="Tokatli A."/>
        </authorList>
    </citation>
    <scope>NUCLEOTIDE SEQUENCE [LARGE SCALE GENOMIC DNA]</scope>
    <source>
        <strain evidence="5 6">YC504</strain>
    </source>
</reference>
<comment type="similarity">
    <text evidence="3">Belongs to the UDP-glucose/GDP-mannose dehydrogenase family.</text>
</comment>
<evidence type="ECO:0000256" key="2">
    <source>
        <dbReference type="ARBA" id="ARBA00023027"/>
    </source>
</evidence>
<evidence type="ECO:0000259" key="4">
    <source>
        <dbReference type="SMART" id="SM00984"/>
    </source>
</evidence>
<evidence type="ECO:0000256" key="1">
    <source>
        <dbReference type="ARBA" id="ARBA00023002"/>
    </source>
</evidence>
<dbReference type="SUPFAM" id="SSF48179">
    <property type="entry name" value="6-phosphogluconate dehydrogenase C-terminal domain-like"/>
    <property type="match status" value="1"/>
</dbReference>
<protein>
    <submittedName>
        <fullName evidence="5">Nucleotide sugar dehydrogenase</fullName>
    </submittedName>
</protein>
<dbReference type="Pfam" id="PF03721">
    <property type="entry name" value="UDPG_MGDP_dh_N"/>
    <property type="match status" value="1"/>
</dbReference>
<dbReference type="PANTHER" id="PTHR43491">
    <property type="entry name" value="UDP-N-ACETYL-D-MANNOSAMINE DEHYDROGENASE"/>
    <property type="match status" value="1"/>
</dbReference>
<dbReference type="InterPro" id="IPR036291">
    <property type="entry name" value="NAD(P)-bd_dom_sf"/>
</dbReference>
<dbReference type="GO" id="GO:0000271">
    <property type="term" value="P:polysaccharide biosynthetic process"/>
    <property type="evidence" value="ECO:0007669"/>
    <property type="project" value="InterPro"/>
</dbReference>
<dbReference type="InterPro" id="IPR017476">
    <property type="entry name" value="UDP-Glc/GDP-Man"/>
</dbReference>
<dbReference type="PIRSF" id="PIRSF500136">
    <property type="entry name" value="UDP_ManNAc_DH"/>
    <property type="match status" value="1"/>
</dbReference>
<dbReference type="InterPro" id="IPR014026">
    <property type="entry name" value="UDP-Glc/GDP-Man_DH_dimer"/>
</dbReference>
<dbReference type="Gene3D" id="3.40.50.720">
    <property type="entry name" value="NAD(P)-binding Rossmann-like Domain"/>
    <property type="match status" value="2"/>
</dbReference>
<dbReference type="AlphaFoldDB" id="A0A6G4XGD4"/>
<dbReference type="InterPro" id="IPR001732">
    <property type="entry name" value="UDP-Glc/GDP-Man_DH_N"/>
</dbReference>
<dbReference type="Pfam" id="PF00984">
    <property type="entry name" value="UDPG_MGDP_dh"/>
    <property type="match status" value="1"/>
</dbReference>
<evidence type="ECO:0000256" key="3">
    <source>
        <dbReference type="PIRNR" id="PIRNR000124"/>
    </source>
</evidence>
<sequence>MAVSETPSSERVVVIGLGYVGLPLALRAAETGLRVVGIDTDRQRIKRLAMGDSYVEDIDSARLLAALDEGRLRVTADPDAAEGFDVCVITVPTPLLDGAPDLSYIESAARAIAPHIRTGSTVVLESTSYPGTTEDVLAPLLEAGSGLRPGRDFHLGYSPERIDPGNSRWRLENTPKVVSGVDEQSLEAVEAFYDRIVTRTVPVTSTRTAELTKLLENTFRQVNIALVNELALCARPLGVDIWEAVDAAATKPFGFMPFYPGPGVGGHCLPVDPSYLSWQVRQQLQHDVRFVSLAQEINDGMPEQVVRRVETGLGRPLTGRRILLLGLAYKKNTGDVRESPAVDIAELLLARGARVRAVEPYADPFRLPSEVLCVELTAPELREADAVIIATDHDCFDYGLVTREAGYVFDTRNRCAGAQSVERL</sequence>
<dbReference type="InterPro" id="IPR036220">
    <property type="entry name" value="UDP-Glc/GDP-Man_DH_C_sf"/>
</dbReference>
<gene>
    <name evidence="5" type="ORF">G6045_11270</name>
</gene>
<accession>A0A6G4XGD4</accession>
<dbReference type="Proteomes" id="UP000481109">
    <property type="component" value="Unassembled WGS sequence"/>
</dbReference>
<dbReference type="NCBIfam" id="TIGR03026">
    <property type="entry name" value="NDP-sugDHase"/>
    <property type="match status" value="1"/>
</dbReference>
<dbReference type="GO" id="GO:0016628">
    <property type="term" value="F:oxidoreductase activity, acting on the CH-CH group of donors, NAD or NADP as acceptor"/>
    <property type="evidence" value="ECO:0007669"/>
    <property type="project" value="InterPro"/>
</dbReference>
<dbReference type="InterPro" id="IPR014027">
    <property type="entry name" value="UDP-Glc/GDP-Man_DH_C"/>
</dbReference>
<dbReference type="GO" id="GO:0016616">
    <property type="term" value="F:oxidoreductase activity, acting on the CH-OH group of donors, NAD or NADP as acceptor"/>
    <property type="evidence" value="ECO:0007669"/>
    <property type="project" value="InterPro"/>
</dbReference>
<feature type="domain" description="UDP-glucose/GDP-mannose dehydrogenase C-terminal" evidence="4">
    <location>
        <begin position="323"/>
        <end position="417"/>
    </location>
</feature>
<evidence type="ECO:0000313" key="6">
    <source>
        <dbReference type="Proteomes" id="UP000481109"/>
    </source>
</evidence>
<keyword evidence="6" id="KW-1185">Reference proteome</keyword>
<dbReference type="PIRSF" id="PIRSF000124">
    <property type="entry name" value="UDPglc_GDPman_dh"/>
    <property type="match status" value="1"/>
</dbReference>
<dbReference type="InterPro" id="IPR008927">
    <property type="entry name" value="6-PGluconate_DH-like_C_sf"/>
</dbReference>
<dbReference type="SUPFAM" id="SSF52413">
    <property type="entry name" value="UDP-glucose/GDP-mannose dehydrogenase C-terminal domain"/>
    <property type="match status" value="1"/>
</dbReference>
<dbReference type="GO" id="GO:0051287">
    <property type="term" value="F:NAD binding"/>
    <property type="evidence" value="ECO:0007669"/>
    <property type="project" value="InterPro"/>
</dbReference>
<dbReference type="InterPro" id="IPR028359">
    <property type="entry name" value="UDP_ManNAc/GlcNAc_DH"/>
</dbReference>
<name>A0A6G4XGD4_9ACTN</name>
<proteinExistence type="inferred from homology"/>
<dbReference type="PANTHER" id="PTHR43491:SF1">
    <property type="entry name" value="UDP-N-ACETYL-D-MANNOSAMINE DEHYDROGENASE"/>
    <property type="match status" value="1"/>
</dbReference>
<dbReference type="SMART" id="SM00984">
    <property type="entry name" value="UDPG_MGDP_dh_C"/>
    <property type="match status" value="1"/>
</dbReference>
<keyword evidence="1" id="KW-0560">Oxidoreductase</keyword>
<organism evidence="5 6">
    <name type="scientific">Streptomyces mesophilus</name>
    <dbReference type="NCBI Taxonomy" id="1775132"/>
    <lineage>
        <taxon>Bacteria</taxon>
        <taxon>Bacillati</taxon>
        <taxon>Actinomycetota</taxon>
        <taxon>Actinomycetes</taxon>
        <taxon>Kitasatosporales</taxon>
        <taxon>Streptomycetaceae</taxon>
        <taxon>Streptomyces</taxon>
    </lineage>
</organism>
<dbReference type="EMBL" id="JAAKZW010000030">
    <property type="protein sequence ID" value="NGO76242.1"/>
    <property type="molecule type" value="Genomic_DNA"/>
</dbReference>
<keyword evidence="2" id="KW-0520">NAD</keyword>
<dbReference type="Pfam" id="PF03720">
    <property type="entry name" value="UDPG_MGDP_dh_C"/>
    <property type="match status" value="1"/>
</dbReference>
<comment type="caution">
    <text evidence="5">The sequence shown here is derived from an EMBL/GenBank/DDBJ whole genome shotgun (WGS) entry which is preliminary data.</text>
</comment>
<evidence type="ECO:0000313" key="5">
    <source>
        <dbReference type="EMBL" id="NGO76242.1"/>
    </source>
</evidence>